<feature type="non-terminal residue" evidence="1">
    <location>
        <position position="1"/>
    </location>
</feature>
<dbReference type="Proteomes" id="UP000037696">
    <property type="component" value="Unassembled WGS sequence"/>
</dbReference>
<sequence>IRSIIWLASAYNPLESCITTCNVYTSDCQILSAGRLTMYKIGEKVVRDISAPVKSVASFFLKPGSFQG</sequence>
<organism evidence="1 2">
    <name type="scientific">Penicillium nordicum</name>
    <dbReference type="NCBI Taxonomy" id="229535"/>
    <lineage>
        <taxon>Eukaryota</taxon>
        <taxon>Fungi</taxon>
        <taxon>Dikarya</taxon>
        <taxon>Ascomycota</taxon>
        <taxon>Pezizomycotina</taxon>
        <taxon>Eurotiomycetes</taxon>
        <taxon>Eurotiomycetidae</taxon>
        <taxon>Eurotiales</taxon>
        <taxon>Aspergillaceae</taxon>
        <taxon>Penicillium</taxon>
    </lineage>
</organism>
<accession>A0A0M8NYL0</accession>
<proteinExistence type="predicted"/>
<dbReference type="EMBL" id="LHQQ01000385">
    <property type="protein sequence ID" value="KOS36820.1"/>
    <property type="molecule type" value="Genomic_DNA"/>
</dbReference>
<evidence type="ECO:0000313" key="1">
    <source>
        <dbReference type="EMBL" id="KOS36820.1"/>
    </source>
</evidence>
<name>A0A0M8NYL0_9EURO</name>
<evidence type="ECO:0000313" key="2">
    <source>
        <dbReference type="Proteomes" id="UP000037696"/>
    </source>
</evidence>
<dbReference type="AlphaFoldDB" id="A0A0M8NYL0"/>
<reference evidence="1 2" key="1">
    <citation type="submission" date="2015-08" db="EMBL/GenBank/DDBJ databases">
        <title>Genome sequencing of Penicillium nordicum.</title>
        <authorList>
            <person name="Nguyen H.D."/>
            <person name="Seifert K.A."/>
        </authorList>
    </citation>
    <scope>NUCLEOTIDE SEQUENCE [LARGE SCALE GENOMIC DNA]</scope>
    <source>
        <strain evidence="1 2">DAOMC 185683</strain>
    </source>
</reference>
<keyword evidence="2" id="KW-1185">Reference proteome</keyword>
<comment type="caution">
    <text evidence="1">The sequence shown here is derived from an EMBL/GenBank/DDBJ whole genome shotgun (WGS) entry which is preliminary data.</text>
</comment>
<protein>
    <submittedName>
        <fullName evidence="1">Uncharacterized protein</fullName>
    </submittedName>
</protein>
<gene>
    <name evidence="1" type="ORF">ACN38_g12404</name>
</gene>